<gene>
    <name evidence="1" type="ORF">SAMN05444396_11333</name>
</gene>
<name>A0A1M5JVJ8_9FLAO</name>
<accession>A0A1M5JVJ8</accession>
<organism evidence="1 2">
    <name type="scientific">Flavobacterium segetis</name>
    <dbReference type="NCBI Taxonomy" id="271157"/>
    <lineage>
        <taxon>Bacteria</taxon>
        <taxon>Pseudomonadati</taxon>
        <taxon>Bacteroidota</taxon>
        <taxon>Flavobacteriia</taxon>
        <taxon>Flavobacteriales</taxon>
        <taxon>Flavobacteriaceae</taxon>
        <taxon>Flavobacterium</taxon>
    </lineage>
</organism>
<proteinExistence type="predicted"/>
<dbReference type="RefSeq" id="WP_200778673.1">
    <property type="nucleotide sequence ID" value="NZ_FQWE01000013.1"/>
</dbReference>
<dbReference type="STRING" id="271157.SAMN05444396_11333"/>
<reference evidence="2" key="1">
    <citation type="submission" date="2016-11" db="EMBL/GenBank/DDBJ databases">
        <authorList>
            <person name="Varghese N."/>
            <person name="Submissions S."/>
        </authorList>
    </citation>
    <scope>NUCLEOTIDE SEQUENCE [LARGE SCALE GENOMIC DNA]</scope>
    <source>
        <strain evidence="2">DSM 19741</strain>
    </source>
</reference>
<dbReference type="Gene3D" id="1.10.1660.10">
    <property type="match status" value="1"/>
</dbReference>
<dbReference type="Proteomes" id="UP000184036">
    <property type="component" value="Unassembled WGS sequence"/>
</dbReference>
<keyword evidence="2" id="KW-1185">Reference proteome</keyword>
<dbReference type="AlphaFoldDB" id="A0A1M5JVJ8"/>
<dbReference type="Pfam" id="PF13591">
    <property type="entry name" value="MerR_2"/>
    <property type="match status" value="1"/>
</dbReference>
<sequence>MTLENLISIPELCSHYQMEMSFFTNLKEVGLVEIKTVETISYIDSACIYEIEKMIHIHQDLDVNIEGIDVVLNLLEKIEALNNEVTSLKNRLRLYES</sequence>
<evidence type="ECO:0000313" key="1">
    <source>
        <dbReference type="EMBL" id="SHG44591.1"/>
    </source>
</evidence>
<evidence type="ECO:0000313" key="2">
    <source>
        <dbReference type="Proteomes" id="UP000184036"/>
    </source>
</evidence>
<dbReference type="EMBL" id="FQWE01000013">
    <property type="protein sequence ID" value="SHG44591.1"/>
    <property type="molecule type" value="Genomic_DNA"/>
</dbReference>
<protein>
    <submittedName>
        <fullName evidence="1">MerR HTH family regulatory protein</fullName>
    </submittedName>
</protein>